<evidence type="ECO:0000313" key="1">
    <source>
        <dbReference type="EMBL" id="MRV74326.1"/>
    </source>
</evidence>
<keyword evidence="2" id="KW-1185">Reference proteome</keyword>
<name>A0A7X2LUE8_9BURK</name>
<accession>A0A7X2LUE8</accession>
<dbReference type="Proteomes" id="UP000446768">
    <property type="component" value="Unassembled WGS sequence"/>
</dbReference>
<protein>
    <recommendedName>
        <fullName evidence="3">TonB C-terminal domain-containing protein</fullName>
    </recommendedName>
</protein>
<gene>
    <name evidence="1" type="ORF">GJ700_21705</name>
</gene>
<evidence type="ECO:0000313" key="2">
    <source>
        <dbReference type="Proteomes" id="UP000446768"/>
    </source>
</evidence>
<sequence length="152" mass="16726">MGTGRASHRDARFTLADEPAACYVAKDPSGEFTPGKVKSFDDYPDISPQIRHLLNQTNRAKAKCYQRHVEREGWPGDGAALTYGLRIGANGKVTQVSVLSASGINDAMLMACVGRMYCSWELTADAGGGERLVWLREYMSKVVDMPRNPTRN</sequence>
<organism evidence="1 2">
    <name type="scientific">Pseudoduganella rivuli</name>
    <dbReference type="NCBI Taxonomy" id="2666085"/>
    <lineage>
        <taxon>Bacteria</taxon>
        <taxon>Pseudomonadati</taxon>
        <taxon>Pseudomonadota</taxon>
        <taxon>Betaproteobacteria</taxon>
        <taxon>Burkholderiales</taxon>
        <taxon>Oxalobacteraceae</taxon>
        <taxon>Telluria group</taxon>
        <taxon>Pseudoduganella</taxon>
    </lineage>
</organism>
<proteinExistence type="predicted"/>
<comment type="caution">
    <text evidence="1">The sequence shown here is derived from an EMBL/GenBank/DDBJ whole genome shotgun (WGS) entry which is preliminary data.</text>
</comment>
<reference evidence="1 2" key="1">
    <citation type="submission" date="2019-11" db="EMBL/GenBank/DDBJ databases">
        <title>Novel species isolated from a subtropical stream in China.</title>
        <authorList>
            <person name="Lu H."/>
        </authorList>
    </citation>
    <scope>NUCLEOTIDE SEQUENCE [LARGE SCALE GENOMIC DNA]</scope>
    <source>
        <strain evidence="1 2">FT92W</strain>
    </source>
</reference>
<dbReference type="RefSeq" id="WP_154377801.1">
    <property type="nucleotide sequence ID" value="NZ_WKJJ01000014.1"/>
</dbReference>
<dbReference type="AlphaFoldDB" id="A0A7X2LUE8"/>
<dbReference type="EMBL" id="WKJJ01000014">
    <property type="protein sequence ID" value="MRV74326.1"/>
    <property type="molecule type" value="Genomic_DNA"/>
</dbReference>
<evidence type="ECO:0008006" key="3">
    <source>
        <dbReference type="Google" id="ProtNLM"/>
    </source>
</evidence>